<reference evidence="3" key="1">
    <citation type="journal article" date="2019" name="Int. J. Syst. Evol. Microbiol.">
        <title>The Global Catalogue of Microorganisms (GCM) 10K type strain sequencing project: providing services to taxonomists for standard genome sequencing and annotation.</title>
        <authorList>
            <consortium name="The Broad Institute Genomics Platform"/>
            <consortium name="The Broad Institute Genome Sequencing Center for Infectious Disease"/>
            <person name="Wu L."/>
            <person name="Ma J."/>
        </authorList>
    </citation>
    <scope>NUCLEOTIDE SEQUENCE [LARGE SCALE GENOMIC DNA]</scope>
    <source>
        <strain evidence="3">JCM 10411</strain>
    </source>
</reference>
<keyword evidence="3" id="KW-1185">Reference proteome</keyword>
<organism evidence="2 3">
    <name type="scientific">Streptomyces chlorus</name>
    <dbReference type="NCBI Taxonomy" id="887452"/>
    <lineage>
        <taxon>Bacteria</taxon>
        <taxon>Bacillati</taxon>
        <taxon>Actinomycetota</taxon>
        <taxon>Actinomycetes</taxon>
        <taxon>Kitasatosporales</taxon>
        <taxon>Streptomycetaceae</taxon>
        <taxon>Streptomyces</taxon>
    </lineage>
</organism>
<dbReference type="Proteomes" id="UP001596180">
    <property type="component" value="Unassembled WGS sequence"/>
</dbReference>
<proteinExistence type="predicted"/>
<comment type="caution">
    <text evidence="2">The sequence shown here is derived from an EMBL/GenBank/DDBJ whole genome shotgun (WGS) entry which is preliminary data.</text>
</comment>
<gene>
    <name evidence="2" type="ORF">ACFPZI_07560</name>
</gene>
<protein>
    <submittedName>
        <fullName evidence="2">DUF6274 family protein</fullName>
    </submittedName>
</protein>
<feature type="compositionally biased region" description="Basic and acidic residues" evidence="1">
    <location>
        <begin position="47"/>
        <end position="56"/>
    </location>
</feature>
<evidence type="ECO:0000313" key="2">
    <source>
        <dbReference type="EMBL" id="MFC5851701.1"/>
    </source>
</evidence>
<sequence>MPTSARHETQALLRAHLSAASSFGHLTRHCPVCHRLLRLAMDSPPRTAERTERPEQPPRPAEPTQPAEPTRPAESTERPPERVEGEGAPTA</sequence>
<dbReference type="RefSeq" id="WP_381359920.1">
    <property type="nucleotide sequence ID" value="NZ_JBHSOA010000012.1"/>
</dbReference>
<feature type="compositionally biased region" description="Low complexity" evidence="1">
    <location>
        <begin position="64"/>
        <end position="73"/>
    </location>
</feature>
<feature type="compositionally biased region" description="Basic and acidic residues" evidence="1">
    <location>
        <begin position="74"/>
        <end position="85"/>
    </location>
</feature>
<feature type="region of interest" description="Disordered" evidence="1">
    <location>
        <begin position="41"/>
        <end position="91"/>
    </location>
</feature>
<dbReference type="InterPro" id="IPR046241">
    <property type="entry name" value="DUF6274"/>
</dbReference>
<dbReference type="Pfam" id="PF19790">
    <property type="entry name" value="DUF6274"/>
    <property type="match status" value="1"/>
</dbReference>
<dbReference type="EMBL" id="JBHSOA010000012">
    <property type="protein sequence ID" value="MFC5851701.1"/>
    <property type="molecule type" value="Genomic_DNA"/>
</dbReference>
<name>A0ABW1DSZ2_9ACTN</name>
<evidence type="ECO:0000256" key="1">
    <source>
        <dbReference type="SAM" id="MobiDB-lite"/>
    </source>
</evidence>
<evidence type="ECO:0000313" key="3">
    <source>
        <dbReference type="Proteomes" id="UP001596180"/>
    </source>
</evidence>
<accession>A0ABW1DSZ2</accession>